<evidence type="ECO:0000313" key="3">
    <source>
        <dbReference type="Proteomes" id="UP000325598"/>
    </source>
</evidence>
<accession>A0A5J4L8I0</accession>
<protein>
    <submittedName>
        <fullName evidence="2">Uncharacterized protein</fullName>
    </submittedName>
</protein>
<dbReference type="Proteomes" id="UP000325598">
    <property type="component" value="Unassembled WGS sequence"/>
</dbReference>
<dbReference type="AlphaFoldDB" id="A0A5J4L8I0"/>
<sequence length="173" mass="18054">MLYIVTVPAMRPALLRYVVSETARRVIGAAEGHNVRRARGIPGGTPTPTPPHPTASAPDPGSDTRPTSCRAPKASTRAHALAPARTLRPPLRLSLPPPVARPFALRFALIRAEVRAEKSKASAAPACVGLSPAGVMRTTGVRRLWTGCPGAFADLAAWRGDSSNGLLSFPAGA</sequence>
<comment type="caution">
    <text evidence="2">The sequence shown here is derived from an EMBL/GenBank/DDBJ whole genome shotgun (WGS) entry which is preliminary data.</text>
</comment>
<evidence type="ECO:0000256" key="1">
    <source>
        <dbReference type="SAM" id="MobiDB-lite"/>
    </source>
</evidence>
<dbReference type="EMBL" id="BLAG01000008">
    <property type="protein sequence ID" value="GES30463.1"/>
    <property type="molecule type" value="Genomic_DNA"/>
</dbReference>
<gene>
    <name evidence="2" type="ORF">San01_29500</name>
</gene>
<keyword evidence="3" id="KW-1185">Reference proteome</keyword>
<name>A0A5J4L8I0_9ACTN</name>
<reference evidence="2 3" key="1">
    <citation type="submission" date="2019-10" db="EMBL/GenBank/DDBJ databases">
        <title>Whole genome shotgun sequence of Streptomyces angustmyceticus NBRC 3934.</title>
        <authorList>
            <person name="Hosoyama A."/>
            <person name="Ichikawa N."/>
            <person name="Kimura A."/>
            <person name="Kitahashi Y."/>
            <person name="Komaki H."/>
            <person name="Uohara A."/>
        </authorList>
    </citation>
    <scope>NUCLEOTIDE SEQUENCE [LARGE SCALE GENOMIC DNA]</scope>
    <source>
        <strain evidence="2 3">NBRC 3934</strain>
    </source>
</reference>
<evidence type="ECO:0000313" key="2">
    <source>
        <dbReference type="EMBL" id="GES30463.1"/>
    </source>
</evidence>
<proteinExistence type="predicted"/>
<feature type="region of interest" description="Disordered" evidence="1">
    <location>
        <begin position="30"/>
        <end position="75"/>
    </location>
</feature>
<organism evidence="2 3">
    <name type="scientific">Streptomyces angustmyceticus</name>
    <dbReference type="NCBI Taxonomy" id="285578"/>
    <lineage>
        <taxon>Bacteria</taxon>
        <taxon>Bacillati</taxon>
        <taxon>Actinomycetota</taxon>
        <taxon>Actinomycetes</taxon>
        <taxon>Kitasatosporales</taxon>
        <taxon>Streptomycetaceae</taxon>
        <taxon>Streptomyces</taxon>
    </lineage>
</organism>